<dbReference type="Proteomes" id="UP000265955">
    <property type="component" value="Unassembled WGS sequence"/>
</dbReference>
<dbReference type="InterPro" id="IPR020843">
    <property type="entry name" value="ER"/>
</dbReference>
<dbReference type="InterPro" id="IPR013154">
    <property type="entry name" value="ADH-like_N"/>
</dbReference>
<evidence type="ECO:0000256" key="2">
    <source>
        <dbReference type="ARBA" id="ARBA00023002"/>
    </source>
</evidence>
<evidence type="ECO:0000313" key="4">
    <source>
        <dbReference type="EMBL" id="RJF98640.1"/>
    </source>
</evidence>
<keyword evidence="2" id="KW-0560">Oxidoreductase</keyword>
<dbReference type="InterPro" id="IPR013149">
    <property type="entry name" value="ADH-like_C"/>
</dbReference>
<dbReference type="RefSeq" id="WP_119768589.1">
    <property type="nucleotide sequence ID" value="NZ_QYUO01000001.1"/>
</dbReference>
<proteinExistence type="predicted"/>
<evidence type="ECO:0000313" key="5">
    <source>
        <dbReference type="Proteomes" id="UP000265955"/>
    </source>
</evidence>
<dbReference type="SMART" id="SM00829">
    <property type="entry name" value="PKS_ER"/>
    <property type="match status" value="1"/>
</dbReference>
<dbReference type="SUPFAM" id="SSF51735">
    <property type="entry name" value="NAD(P)-binding Rossmann-fold domains"/>
    <property type="match status" value="1"/>
</dbReference>
<dbReference type="InterPro" id="IPR002347">
    <property type="entry name" value="SDR_fam"/>
</dbReference>
<dbReference type="Pfam" id="PF00107">
    <property type="entry name" value="ADH_zinc_N"/>
    <property type="match status" value="1"/>
</dbReference>
<evidence type="ECO:0000256" key="1">
    <source>
        <dbReference type="ARBA" id="ARBA00022857"/>
    </source>
</evidence>
<reference evidence="5" key="1">
    <citation type="submission" date="2018-09" db="EMBL/GenBank/DDBJ databases">
        <authorList>
            <person name="Zhu H."/>
        </authorList>
    </citation>
    <scope>NUCLEOTIDE SEQUENCE [LARGE SCALE GENOMIC DNA]</scope>
    <source>
        <strain evidence="5">K1R23-30</strain>
    </source>
</reference>
<keyword evidence="1" id="KW-0521">NADP</keyword>
<comment type="caution">
    <text evidence="4">The sequence shown here is derived from an EMBL/GenBank/DDBJ whole genome shotgun (WGS) entry which is preliminary data.</text>
</comment>
<dbReference type="EMBL" id="QYUO01000001">
    <property type="protein sequence ID" value="RJF98640.1"/>
    <property type="molecule type" value="Genomic_DNA"/>
</dbReference>
<feature type="domain" description="Enoyl reductase (ER)" evidence="3">
    <location>
        <begin position="8"/>
        <end position="320"/>
    </location>
</feature>
<dbReference type="Gene3D" id="3.90.180.10">
    <property type="entry name" value="Medium-chain alcohol dehydrogenases, catalytic domain"/>
    <property type="match status" value="1"/>
</dbReference>
<dbReference type="AlphaFoldDB" id="A0A3A3FSZ8"/>
<keyword evidence="5" id="KW-1185">Reference proteome</keyword>
<accession>A0A3A3FSZ8</accession>
<gene>
    <name evidence="4" type="ORF">D3871_09065</name>
</gene>
<organism evidence="4 5">
    <name type="scientific">Noviherbaspirillum saxi</name>
    <dbReference type="NCBI Taxonomy" id="2320863"/>
    <lineage>
        <taxon>Bacteria</taxon>
        <taxon>Pseudomonadati</taxon>
        <taxon>Pseudomonadota</taxon>
        <taxon>Betaproteobacteria</taxon>
        <taxon>Burkholderiales</taxon>
        <taxon>Oxalobacteraceae</taxon>
        <taxon>Noviherbaspirillum</taxon>
    </lineage>
</organism>
<dbReference type="InterPro" id="IPR036291">
    <property type="entry name" value="NAD(P)-bd_dom_sf"/>
</dbReference>
<dbReference type="OrthoDB" id="9787435at2"/>
<dbReference type="InterPro" id="IPR011032">
    <property type="entry name" value="GroES-like_sf"/>
</dbReference>
<dbReference type="GO" id="GO:0016651">
    <property type="term" value="F:oxidoreductase activity, acting on NAD(P)H"/>
    <property type="evidence" value="ECO:0007669"/>
    <property type="project" value="TreeGrafter"/>
</dbReference>
<dbReference type="Pfam" id="PF08240">
    <property type="entry name" value="ADH_N"/>
    <property type="match status" value="1"/>
</dbReference>
<dbReference type="PANTHER" id="PTHR48106:SF8">
    <property type="entry name" value="OS02G0805600 PROTEIN"/>
    <property type="match status" value="1"/>
</dbReference>
<sequence length="324" mass="34029">MRAIVSNGSEVVVTEVARPQPGKGQVLVQVKASALNRIDLVMAKGAAHGSAGGQGVPLGVEWAGEIVELGQDAGGWRVGDRVMGAGIGGFADFTLGYAPLMYSIPQDMSYEQAAALPVGLQTMHDAIATNGAFKAGQSILVQGASSGVGLSGLQIAKALGAGLVIGSSTSADRRARLKDFGADVVVDTRASDWVKQVLDVTEGNGVDLLVDMVAGPYVNGGLAATRIGGRMVNVGRIAGESGDFNFDLHSMRRINYVGVSFRTRSPVEVVEVVTRARRDLEPFISKGELRMPIDKVYRLDEISQALEHMATNSHFGKIVLSHTS</sequence>
<dbReference type="PRINTS" id="PR00081">
    <property type="entry name" value="GDHRDH"/>
</dbReference>
<dbReference type="GO" id="GO:0070402">
    <property type="term" value="F:NADPH binding"/>
    <property type="evidence" value="ECO:0007669"/>
    <property type="project" value="TreeGrafter"/>
</dbReference>
<dbReference type="SUPFAM" id="SSF50129">
    <property type="entry name" value="GroES-like"/>
    <property type="match status" value="1"/>
</dbReference>
<evidence type="ECO:0000259" key="3">
    <source>
        <dbReference type="SMART" id="SM00829"/>
    </source>
</evidence>
<protein>
    <submittedName>
        <fullName evidence="4">Quinone oxidoreductase</fullName>
    </submittedName>
</protein>
<name>A0A3A3FSZ8_9BURK</name>
<dbReference type="PANTHER" id="PTHR48106">
    <property type="entry name" value="QUINONE OXIDOREDUCTASE PIG3-RELATED"/>
    <property type="match status" value="1"/>
</dbReference>
<dbReference type="Gene3D" id="3.40.50.720">
    <property type="entry name" value="NAD(P)-binding Rossmann-like Domain"/>
    <property type="match status" value="1"/>
</dbReference>